<keyword evidence="4" id="KW-0456">Lyase</keyword>
<dbReference type="NCBIfam" id="NF041359">
    <property type="entry name" value="GntG_guanitoxin"/>
    <property type="match status" value="1"/>
</dbReference>
<dbReference type="InterPro" id="IPR023603">
    <property type="entry name" value="Low_specificity_L-TA-like"/>
</dbReference>
<dbReference type="InterPro" id="IPR015422">
    <property type="entry name" value="PyrdxlP-dep_Trfase_small"/>
</dbReference>
<dbReference type="GO" id="GO:0006567">
    <property type="term" value="P:L-threonine catabolic process"/>
    <property type="evidence" value="ECO:0007669"/>
    <property type="project" value="TreeGrafter"/>
</dbReference>
<evidence type="ECO:0000256" key="5">
    <source>
        <dbReference type="PIRSR" id="PIRSR017617-1"/>
    </source>
</evidence>
<dbReference type="GO" id="GO:0006545">
    <property type="term" value="P:glycine biosynthetic process"/>
    <property type="evidence" value="ECO:0007669"/>
    <property type="project" value="TreeGrafter"/>
</dbReference>
<dbReference type="PANTHER" id="PTHR48097">
    <property type="entry name" value="L-THREONINE ALDOLASE-RELATED"/>
    <property type="match status" value="1"/>
</dbReference>
<evidence type="ECO:0000256" key="2">
    <source>
        <dbReference type="ARBA" id="ARBA00006966"/>
    </source>
</evidence>
<dbReference type="InterPro" id="IPR001597">
    <property type="entry name" value="ArAA_b-elim_lyase/Thr_aldolase"/>
</dbReference>
<evidence type="ECO:0000256" key="1">
    <source>
        <dbReference type="ARBA" id="ARBA00001933"/>
    </source>
</evidence>
<comment type="cofactor">
    <cofactor evidence="1">
        <name>pyridoxal 5'-phosphate</name>
        <dbReference type="ChEBI" id="CHEBI:597326"/>
    </cofactor>
</comment>
<keyword evidence="7" id="KW-0808">Transferase</keyword>
<dbReference type="InterPro" id="IPR015421">
    <property type="entry name" value="PyrdxlP-dep_Trfase_major"/>
</dbReference>
<dbReference type="SUPFAM" id="SSF53383">
    <property type="entry name" value="PLP-dependent transferases"/>
    <property type="match status" value="1"/>
</dbReference>
<evidence type="ECO:0000313" key="7">
    <source>
        <dbReference type="EMBL" id="TMQ67973.1"/>
    </source>
</evidence>
<proteinExistence type="inferred from homology"/>
<dbReference type="InterPro" id="IPR015424">
    <property type="entry name" value="PyrdxlP-dep_Trfase"/>
</dbReference>
<feature type="modified residue" description="N6-(pyridoxal phosphate)lysine" evidence="5">
    <location>
        <position position="209"/>
    </location>
</feature>
<reference evidence="7 8" key="1">
    <citation type="journal article" date="2019" name="Nat. Microbiol.">
        <title>Mediterranean grassland soil C-N compound turnover is dependent on rainfall and depth, and is mediated by genomically divergent microorganisms.</title>
        <authorList>
            <person name="Diamond S."/>
            <person name="Andeer P.F."/>
            <person name="Li Z."/>
            <person name="Crits-Christoph A."/>
            <person name="Burstein D."/>
            <person name="Anantharaman K."/>
            <person name="Lane K.R."/>
            <person name="Thomas B.C."/>
            <person name="Pan C."/>
            <person name="Northen T.R."/>
            <person name="Banfield J.F."/>
        </authorList>
    </citation>
    <scope>NUCLEOTIDE SEQUENCE [LARGE SCALE GENOMIC DNA]</scope>
    <source>
        <strain evidence="7">WS_8</strain>
    </source>
</reference>
<comment type="similarity">
    <text evidence="2">Belongs to the threonine aldolase family.</text>
</comment>
<dbReference type="GO" id="GO:0008483">
    <property type="term" value="F:transaminase activity"/>
    <property type="evidence" value="ECO:0007669"/>
    <property type="project" value="UniProtKB-KW"/>
</dbReference>
<evidence type="ECO:0000313" key="8">
    <source>
        <dbReference type="Proteomes" id="UP000316609"/>
    </source>
</evidence>
<keyword evidence="7" id="KW-0032">Aminotransferase</keyword>
<evidence type="ECO:0000259" key="6">
    <source>
        <dbReference type="Pfam" id="PF01212"/>
    </source>
</evidence>
<evidence type="ECO:0000256" key="4">
    <source>
        <dbReference type="ARBA" id="ARBA00023239"/>
    </source>
</evidence>
<dbReference type="PIRSF" id="PIRSF017617">
    <property type="entry name" value="Thr_aldolase"/>
    <property type="match status" value="1"/>
</dbReference>
<protein>
    <submittedName>
        <fullName evidence="7">Aminotransferase class I/II-fold pyridoxal phosphate-dependent enzyme</fullName>
    </submittedName>
</protein>
<dbReference type="EMBL" id="VBOY01000020">
    <property type="protein sequence ID" value="TMQ67973.1"/>
    <property type="molecule type" value="Genomic_DNA"/>
</dbReference>
<dbReference type="GO" id="GO:0008732">
    <property type="term" value="F:L-allo-threonine aldolase activity"/>
    <property type="evidence" value="ECO:0007669"/>
    <property type="project" value="TreeGrafter"/>
</dbReference>
<sequence length="358" mass="38559">MEGRQVVDLRSDTVTRPTPAMRRAMAEAVVGDDVLGDDPTVQELERRLASLAGMEAALFVPSGTMGNQLAVHCHTRPGDLVLLEAESHIFLYEQGGVGANSGCLVHLVPSERGAIAPAVIEAALDETIPGEDDDHIAHVTLLCMENTHNRHGGAIVPLERLRDATAMARRHGLAVHLDGARLWNASVATGIEIREWASVADSVMMCFSKGLGAPVGSILVGAAPFIRKARRVRKRWGGTMRQVGILAAACLHALDHHFTRLAEDHRRARALADGLKGIPGIVVPEPDTNIVLVGLEHPALDREAVLERLEARGVRCTAFGRRRLRAITHLDVDDEGIARAVEALEGVCAEFLGARARF</sequence>
<dbReference type="Gene3D" id="3.40.640.10">
    <property type="entry name" value="Type I PLP-dependent aspartate aminotransferase-like (Major domain)"/>
    <property type="match status" value="1"/>
</dbReference>
<dbReference type="Gene3D" id="3.90.1150.10">
    <property type="entry name" value="Aspartate Aminotransferase, domain 1"/>
    <property type="match status" value="1"/>
</dbReference>
<dbReference type="Proteomes" id="UP000316609">
    <property type="component" value="Unassembled WGS sequence"/>
</dbReference>
<organism evidence="7 8">
    <name type="scientific">Eiseniibacteriota bacterium</name>
    <dbReference type="NCBI Taxonomy" id="2212470"/>
    <lineage>
        <taxon>Bacteria</taxon>
        <taxon>Candidatus Eiseniibacteriota</taxon>
    </lineage>
</organism>
<dbReference type="GO" id="GO:0005829">
    <property type="term" value="C:cytosol"/>
    <property type="evidence" value="ECO:0007669"/>
    <property type="project" value="TreeGrafter"/>
</dbReference>
<gene>
    <name evidence="7" type="ORF">E6K78_02775</name>
</gene>
<dbReference type="FunFam" id="3.40.640.10:FF:000030">
    <property type="entry name" value="Low-specificity L-threonine aldolase"/>
    <property type="match status" value="1"/>
</dbReference>
<feature type="domain" description="Aromatic amino acid beta-eliminating lyase/threonine aldolase" evidence="6">
    <location>
        <begin position="8"/>
        <end position="295"/>
    </location>
</feature>
<accession>A0A538TWG9</accession>
<dbReference type="AlphaFoldDB" id="A0A538TWG9"/>
<dbReference type="Pfam" id="PF01212">
    <property type="entry name" value="Beta_elim_lyase"/>
    <property type="match status" value="1"/>
</dbReference>
<evidence type="ECO:0000256" key="3">
    <source>
        <dbReference type="ARBA" id="ARBA00022898"/>
    </source>
</evidence>
<keyword evidence="3" id="KW-0663">Pyridoxal phosphate</keyword>
<dbReference type="PANTHER" id="PTHR48097:SF9">
    <property type="entry name" value="L-THREONINE ALDOLASE"/>
    <property type="match status" value="1"/>
</dbReference>
<name>A0A538TWG9_UNCEI</name>
<comment type="caution">
    <text evidence="7">The sequence shown here is derived from an EMBL/GenBank/DDBJ whole genome shotgun (WGS) entry which is preliminary data.</text>
</comment>